<evidence type="ECO:0000256" key="2">
    <source>
        <dbReference type="ARBA" id="ARBA00023098"/>
    </source>
</evidence>
<feature type="domain" description="Carrier" evidence="4">
    <location>
        <begin position="478"/>
        <end position="554"/>
    </location>
</feature>
<organism evidence="5 6">
    <name type="scientific">Salmo trutta</name>
    <name type="common">Brown trout</name>
    <dbReference type="NCBI Taxonomy" id="8032"/>
    <lineage>
        <taxon>Eukaryota</taxon>
        <taxon>Metazoa</taxon>
        <taxon>Chordata</taxon>
        <taxon>Craniata</taxon>
        <taxon>Vertebrata</taxon>
        <taxon>Euteleostomi</taxon>
        <taxon>Actinopterygii</taxon>
        <taxon>Neopterygii</taxon>
        <taxon>Teleostei</taxon>
        <taxon>Protacanthopterygii</taxon>
        <taxon>Salmoniformes</taxon>
        <taxon>Salmonidae</taxon>
        <taxon>Salmoninae</taxon>
        <taxon>Salmo</taxon>
    </lineage>
</organism>
<reference evidence="5" key="2">
    <citation type="submission" date="2025-09" db="UniProtKB">
        <authorList>
            <consortium name="Ensembl"/>
        </authorList>
    </citation>
    <scope>IDENTIFICATION</scope>
</reference>
<protein>
    <submittedName>
        <fullName evidence="5">Aminoadipate-semialdehyde dehydrogenase</fullName>
    </submittedName>
</protein>
<dbReference type="Pfam" id="PF00501">
    <property type="entry name" value="AMP-binding"/>
    <property type="match status" value="1"/>
</dbReference>
<dbReference type="GeneTree" id="ENSGT00440000033811"/>
<evidence type="ECO:0000313" key="5">
    <source>
        <dbReference type="Ensembl" id="ENSSTUP00000001528.1"/>
    </source>
</evidence>
<dbReference type="SUPFAM" id="SSF47336">
    <property type="entry name" value="ACP-like"/>
    <property type="match status" value="1"/>
</dbReference>
<dbReference type="InterPro" id="IPR011047">
    <property type="entry name" value="Quinoprotein_ADH-like_sf"/>
</dbReference>
<dbReference type="SMART" id="SM00564">
    <property type="entry name" value="PQQ"/>
    <property type="match status" value="7"/>
</dbReference>
<accession>A0A673VXY4</accession>
<feature type="compositionally biased region" description="Polar residues" evidence="3">
    <location>
        <begin position="578"/>
        <end position="590"/>
    </location>
</feature>
<dbReference type="AlphaFoldDB" id="A0A673VXY4"/>
<dbReference type="GO" id="GO:0043041">
    <property type="term" value="P:amino acid activation for nonribosomal peptide biosynthetic process"/>
    <property type="evidence" value="ECO:0007669"/>
    <property type="project" value="TreeGrafter"/>
</dbReference>
<evidence type="ECO:0000259" key="4">
    <source>
        <dbReference type="PROSITE" id="PS50075"/>
    </source>
</evidence>
<dbReference type="InterPro" id="IPR048005">
    <property type="entry name" value="AASDH_AMP"/>
</dbReference>
<dbReference type="InterPro" id="IPR020845">
    <property type="entry name" value="AMP-binding_CS"/>
</dbReference>
<dbReference type="Gene3D" id="1.10.1200.10">
    <property type="entry name" value="ACP-like"/>
    <property type="match status" value="1"/>
</dbReference>
<reference evidence="5" key="1">
    <citation type="submission" date="2025-08" db="UniProtKB">
        <authorList>
            <consortium name="Ensembl"/>
        </authorList>
    </citation>
    <scope>IDENTIFICATION</scope>
</reference>
<dbReference type="InterPro" id="IPR000873">
    <property type="entry name" value="AMP-dep_synth/lig_dom"/>
</dbReference>
<dbReference type="PROSITE" id="PS00455">
    <property type="entry name" value="AMP_BINDING"/>
    <property type="match status" value="1"/>
</dbReference>
<evidence type="ECO:0000256" key="3">
    <source>
        <dbReference type="SAM" id="MobiDB-lite"/>
    </source>
</evidence>
<evidence type="ECO:0000313" key="6">
    <source>
        <dbReference type="Proteomes" id="UP000472277"/>
    </source>
</evidence>
<dbReference type="SUPFAM" id="SSF56801">
    <property type="entry name" value="Acetyl-CoA synthetase-like"/>
    <property type="match status" value="1"/>
</dbReference>
<dbReference type="InterPro" id="IPR052091">
    <property type="entry name" value="Beta-ala_Activ/Resist"/>
</dbReference>
<dbReference type="InterPro" id="IPR015943">
    <property type="entry name" value="WD40/YVTN_repeat-like_dom_sf"/>
</dbReference>
<keyword evidence="6" id="KW-1185">Reference proteome</keyword>
<dbReference type="CDD" id="cd17654">
    <property type="entry name" value="A_NRPS_acs4"/>
    <property type="match status" value="1"/>
</dbReference>
<keyword evidence="2" id="KW-0443">Lipid metabolism</keyword>
<dbReference type="InterPro" id="IPR036736">
    <property type="entry name" value="ACP-like_sf"/>
</dbReference>
<dbReference type="Ensembl" id="ENSSTUT00000001649.1">
    <property type="protein sequence ID" value="ENSSTUP00000001528.1"/>
    <property type="gene ID" value="ENSSTUG00000000719.1"/>
</dbReference>
<dbReference type="InterPro" id="IPR009081">
    <property type="entry name" value="PP-bd_ACP"/>
</dbReference>
<dbReference type="PANTHER" id="PTHR44394">
    <property type="entry name" value="BETA-ALANINE-ACTIVATING ENZYME"/>
    <property type="match status" value="1"/>
</dbReference>
<proteinExistence type="inferred from homology"/>
<evidence type="ECO:0000256" key="1">
    <source>
        <dbReference type="ARBA" id="ARBA00006432"/>
    </source>
</evidence>
<dbReference type="Proteomes" id="UP000472277">
    <property type="component" value="Chromosome 4"/>
</dbReference>
<gene>
    <name evidence="5" type="primary">AASDH</name>
    <name evidence="5" type="synonym">aasdh</name>
</gene>
<dbReference type="InterPro" id="IPR045851">
    <property type="entry name" value="AMP-bd_C_sf"/>
</dbReference>
<dbReference type="PANTHER" id="PTHR44394:SF1">
    <property type="entry name" value="BETA-ALANINE-ACTIVATING ENZYME"/>
    <property type="match status" value="1"/>
</dbReference>
<sequence length="995" mass="107889">MATKTLQDMVLAAASLHSGKIAVTFDKGITEGGPMLLYYHELVALGNELTLFLQIQCVQNTRAIALYCQPDINLPVWILGILQLPAAYVPLDPDAPALLSARVMKQCGLKYCVLQSDLLQVREPNADLFTPAAVPESASQGALAYILHTSGTTGLPKTVRVPHKCIVPNILHLRSLFQMTPDDVVFLASPLTFDPSVVEIFLALTSGARLLIVPTAIKRMPNRLAHVLFKKHKTTVLQVTPTLLGRFGRRVLQEEVLSAGSSLRVLALGGEACPSLALLRSWRQQGNCTHIYNIYGITEVSCWACCYHLPESLLQSTDVTESSVPLGPPLMETTVELRDEDGCVITQGEGQVFIGGMDRVCLLDDEVTVAPGTMRSTGDWVQIRDTHLYYLGRRDRLVKRHGQRLHLDTLQQVVMSLQKTILHRLSQLLPSHSVPDTLVLVPALPLSSHGKVSMGELMKIYQRQRAGSESHSALRDTKTLRARLQSLWRETLGLTEDEAIQEDSNFLFSGGDSLQALRLCDDITTAVGVTSSGLLEVILDGSFSEILRHVATATLTFPSELSRTSHPVAMKRPADPVSSAQPKRQHTDPYSTTAAEWPLGVVVSSLKKAVRCTWTERNHSQAVETNDPSASSVTPPLREAGGLGLGVSWESDTGRCVDASPVLLIQRGADGASGGTRATVFIGSHSHRMQALDLTTGGLLWERVLGDRIESSSAVSRCGRLVVVGCYDGGVYFLCVESGETQWVFETGDAVKSCPTVDPLTGLVMVGSHDGHVYALDPQVQQCVWKHHCGCGAVFSSPCLHPSLRQLYVATLGGHLLCLNPDTGTVLWTYSRKTPFFSSPSCSSGHIIIGSVDGNICCFSHTGEMVWQYVTNGPVFSSPCITPDKQRVVCGSHDGCVYCLNCTDGSLVWRYQTPSRVYSSPCVFEGSAWGKEGTLVGLASTDGTLCVLDGEDGTLRASLSLLGELFSSPVVWERSLVVGCRNDFVYCVAPTGELK</sequence>
<dbReference type="PROSITE" id="PS50075">
    <property type="entry name" value="CARRIER"/>
    <property type="match status" value="1"/>
</dbReference>
<dbReference type="InterPro" id="IPR002372">
    <property type="entry name" value="PQQ_rpt_dom"/>
</dbReference>
<feature type="region of interest" description="Disordered" evidence="3">
    <location>
        <begin position="564"/>
        <end position="590"/>
    </location>
</feature>
<dbReference type="InterPro" id="IPR018391">
    <property type="entry name" value="PQQ_b-propeller_rpt"/>
</dbReference>
<dbReference type="Gene3D" id="3.40.50.12780">
    <property type="entry name" value="N-terminal domain of ligase-like"/>
    <property type="match status" value="1"/>
</dbReference>
<dbReference type="Pfam" id="PF13570">
    <property type="entry name" value="Beta-prop_ACSF4"/>
    <property type="match status" value="1"/>
</dbReference>
<name>A0A673VXY4_SALTR</name>
<dbReference type="Gene3D" id="3.30.300.30">
    <property type="match status" value="1"/>
</dbReference>
<dbReference type="Pfam" id="PF00550">
    <property type="entry name" value="PP-binding"/>
    <property type="match status" value="1"/>
</dbReference>
<dbReference type="SUPFAM" id="SSF50998">
    <property type="entry name" value="Quinoprotein alcohol dehydrogenase-like"/>
    <property type="match status" value="1"/>
</dbReference>
<comment type="similarity">
    <text evidence="1">Belongs to the ATP-dependent AMP-binding enzyme family.</text>
</comment>
<dbReference type="GO" id="GO:0006629">
    <property type="term" value="P:lipid metabolic process"/>
    <property type="evidence" value="ECO:0007669"/>
    <property type="project" value="UniProtKB-KW"/>
</dbReference>
<dbReference type="Gene3D" id="2.130.10.10">
    <property type="entry name" value="YVTN repeat-like/Quinoprotein amine dehydrogenase"/>
    <property type="match status" value="2"/>
</dbReference>
<dbReference type="InterPro" id="IPR042099">
    <property type="entry name" value="ANL_N_sf"/>
</dbReference>